<comment type="caution">
    <text evidence="1">The sequence shown here is derived from an EMBL/GenBank/DDBJ whole genome shotgun (WGS) entry which is preliminary data.</text>
</comment>
<sequence>MVLLVSDLTPVRVRGKRRPLPDTPPSAGKGLKKRKLRRTRPQGQKKFSRLELLPAELIEHIFVECLDFSFPRASPVLASVLSSERLYRGLILLAFWNDPAPENASTALVHRKFRPVRYFPMDISNRQSFQRLVLNCKWCTSERFENQITELVNLSLCRTIFIDGAYKSDCGSFPPGLGFVADSTKADAAGIISRSINPLGNQGEYDLSRHSSVLVLSFPDKLLRGDPWTNDKIYFLELLRRYFTNPEDQPVPWTSCVSQDSLQEGILSAILEHNHRALLNLLALGTLCHSYEFGDQPIPYALPEEYFVIASRQAGFAIPILSLLVRAASLSVPSDDPELTEWAIESQERNEPFGRWFVQYLRDIPTFRNRNIEICIVGVRNFFPGYDGLTYSTLFGDPEQDFSSEVTNTYRYAPG</sequence>
<name>A0ACB8V458_9EURO</name>
<proteinExistence type="predicted"/>
<accession>A0ACB8V458</accession>
<protein>
    <submittedName>
        <fullName evidence="1">Uncharacterized protein</fullName>
    </submittedName>
</protein>
<organism evidence="1">
    <name type="scientific">Ophidiomyces ophidiicola</name>
    <dbReference type="NCBI Taxonomy" id="1387563"/>
    <lineage>
        <taxon>Eukaryota</taxon>
        <taxon>Fungi</taxon>
        <taxon>Dikarya</taxon>
        <taxon>Ascomycota</taxon>
        <taxon>Pezizomycotina</taxon>
        <taxon>Eurotiomycetes</taxon>
        <taxon>Eurotiomycetidae</taxon>
        <taxon>Onygenales</taxon>
        <taxon>Onygenaceae</taxon>
        <taxon>Ophidiomyces</taxon>
    </lineage>
</organism>
<gene>
    <name evidence="1" type="ORF">LOY88_000670</name>
</gene>
<reference evidence="1" key="1">
    <citation type="journal article" date="2022" name="bioRxiv">
        <title>Population genetic analysis of Ophidiomyces ophidiicola, the causative agent of snake fungal disease, indicates recent introductions to the USA.</title>
        <authorList>
            <person name="Ladner J.T."/>
            <person name="Palmer J.M."/>
            <person name="Ettinger C.L."/>
            <person name="Stajich J.E."/>
            <person name="Farrell T.M."/>
            <person name="Glorioso B.M."/>
            <person name="Lawson B."/>
            <person name="Price S.J."/>
            <person name="Stengle A.G."/>
            <person name="Grear D.A."/>
            <person name="Lorch J.M."/>
        </authorList>
    </citation>
    <scope>NUCLEOTIDE SEQUENCE</scope>
    <source>
        <strain evidence="1">NWHC 24266-5</strain>
    </source>
</reference>
<dbReference type="EMBL" id="JALBCA010000007">
    <property type="protein sequence ID" value="KAI2392286.1"/>
    <property type="molecule type" value="Genomic_DNA"/>
</dbReference>
<evidence type="ECO:0000313" key="1">
    <source>
        <dbReference type="EMBL" id="KAI2392286.1"/>
    </source>
</evidence>